<evidence type="ECO:0008006" key="4">
    <source>
        <dbReference type="Google" id="ProtNLM"/>
    </source>
</evidence>
<dbReference type="RefSeq" id="WP_099563590.1">
    <property type="nucleotide sequence ID" value="NZ_JAMFLZ010000002.1"/>
</dbReference>
<dbReference type="Proteomes" id="UP001165381">
    <property type="component" value="Unassembled WGS sequence"/>
</dbReference>
<protein>
    <recommendedName>
        <fullName evidence="4">Lipocalin-like domain-containing protein</fullName>
    </recommendedName>
</protein>
<name>A0ABT0QDU6_9FLAO</name>
<evidence type="ECO:0000313" key="2">
    <source>
        <dbReference type="EMBL" id="MCL6294783.1"/>
    </source>
</evidence>
<evidence type="ECO:0000256" key="1">
    <source>
        <dbReference type="SAM" id="SignalP"/>
    </source>
</evidence>
<gene>
    <name evidence="2" type="ORF">M3P09_07245</name>
</gene>
<feature type="chain" id="PRO_5046624182" description="Lipocalin-like domain-containing protein" evidence="1">
    <location>
        <begin position="23"/>
        <end position="145"/>
    </location>
</feature>
<organism evidence="2 3">
    <name type="scientific">Jejuia spongiicola</name>
    <dbReference type="NCBI Taxonomy" id="2942207"/>
    <lineage>
        <taxon>Bacteria</taxon>
        <taxon>Pseudomonadati</taxon>
        <taxon>Bacteroidota</taxon>
        <taxon>Flavobacteriia</taxon>
        <taxon>Flavobacteriales</taxon>
        <taxon>Flavobacteriaceae</taxon>
        <taxon>Jejuia</taxon>
    </lineage>
</organism>
<feature type="signal peptide" evidence="1">
    <location>
        <begin position="1"/>
        <end position="22"/>
    </location>
</feature>
<keyword evidence="1" id="KW-0732">Signal</keyword>
<keyword evidence="3" id="KW-1185">Reference proteome</keyword>
<dbReference type="EMBL" id="JAMFLZ010000002">
    <property type="protein sequence ID" value="MCL6294783.1"/>
    <property type="molecule type" value="Genomic_DNA"/>
</dbReference>
<accession>A0ABT0QDU6</accession>
<comment type="caution">
    <text evidence="2">The sequence shown here is derived from an EMBL/GenBank/DDBJ whole genome shotgun (WGS) entry which is preliminary data.</text>
</comment>
<proteinExistence type="predicted"/>
<reference evidence="2" key="1">
    <citation type="submission" date="2022-05" db="EMBL/GenBank/DDBJ databases">
        <authorList>
            <person name="Park J.-S."/>
        </authorList>
    </citation>
    <scope>NUCLEOTIDE SEQUENCE</scope>
    <source>
        <strain evidence="2">2012CJ34-3</strain>
    </source>
</reference>
<sequence length="145" mass="15769">MKKVVIIALSCFFVLSNCSVNDSNPTTPQKVRYLWHLVAVTGGVAGIDEQFSLNTIVWSFDDATKTLVVDNKNTDDTIEDGLDSGSYGYTVADIDGNTYLSIEGNEYGSFEISQNILTINQNLKSTGSGTDGFIYTYQVEAVAVD</sequence>
<evidence type="ECO:0000313" key="3">
    <source>
        <dbReference type="Proteomes" id="UP001165381"/>
    </source>
</evidence>